<keyword evidence="4 5" id="KW-0975">Bacterial flagellum</keyword>
<proteinExistence type="inferred from homology"/>
<dbReference type="NCBIfam" id="TIGR03506">
    <property type="entry name" value="FlgEFG_subfam"/>
    <property type="match status" value="1"/>
</dbReference>
<dbReference type="GO" id="GO:0071978">
    <property type="term" value="P:bacterial-type flagellum-dependent swarming motility"/>
    <property type="evidence" value="ECO:0007669"/>
    <property type="project" value="TreeGrafter"/>
</dbReference>
<evidence type="ECO:0000256" key="2">
    <source>
        <dbReference type="ARBA" id="ARBA00009677"/>
    </source>
</evidence>
<dbReference type="InterPro" id="IPR001444">
    <property type="entry name" value="Flag_bb_rod_N"/>
</dbReference>
<dbReference type="InterPro" id="IPR037058">
    <property type="entry name" value="Falgellar_hook_FlgE_sf"/>
</dbReference>
<dbReference type="InterPro" id="IPR053967">
    <property type="entry name" value="LlgE_F_G-like_D1"/>
</dbReference>
<dbReference type="PROSITE" id="PS00588">
    <property type="entry name" value="FLAGELLA_BB_ROD"/>
    <property type="match status" value="1"/>
</dbReference>
<name>A0AAX0S3T8_9BACI</name>
<feature type="domain" description="Flagellar hook protein FlgE/F/G-like D1" evidence="9">
    <location>
        <begin position="96"/>
        <end position="172"/>
    </location>
</feature>
<comment type="caution">
    <text evidence="10">The sequence shown here is derived from an EMBL/GenBank/DDBJ whole genome shotgun (WGS) entry which is preliminary data.</text>
</comment>
<gene>
    <name evidence="10" type="primary">flgF</name>
    <name evidence="10" type="ORF">CN689_07025</name>
</gene>
<dbReference type="Pfam" id="PF07559">
    <property type="entry name" value="FlgE_D2"/>
    <property type="match status" value="1"/>
</dbReference>
<evidence type="ECO:0000256" key="1">
    <source>
        <dbReference type="ARBA" id="ARBA00004117"/>
    </source>
</evidence>
<evidence type="ECO:0000259" key="6">
    <source>
        <dbReference type="Pfam" id="PF00460"/>
    </source>
</evidence>
<reference evidence="10 11" key="1">
    <citation type="submission" date="2017-09" db="EMBL/GenBank/DDBJ databases">
        <title>Large-scale bioinformatics analysis of Bacillus genomes uncovers conserved roles of natural products in bacterial physiology.</title>
        <authorList>
            <consortium name="Agbiome Team Llc"/>
            <person name="Bleich R.M."/>
            <person name="Kirk G.J."/>
            <person name="Santa Maria K.C."/>
            <person name="Allen S.E."/>
            <person name="Farag S."/>
            <person name="Shank E.A."/>
            <person name="Bowers A."/>
        </authorList>
    </citation>
    <scope>NUCLEOTIDE SEQUENCE [LARGE SCALE GENOMIC DNA]</scope>
    <source>
        <strain evidence="10 11">AFS003229</strain>
    </source>
</reference>
<evidence type="ECO:0000259" key="8">
    <source>
        <dbReference type="Pfam" id="PF07559"/>
    </source>
</evidence>
<protein>
    <recommendedName>
        <fullName evidence="3">Flagellar hook protein FlgE</fullName>
    </recommendedName>
</protein>
<dbReference type="NCBIfam" id="TIGR02490">
    <property type="entry name" value="flgF"/>
    <property type="match status" value="1"/>
</dbReference>
<dbReference type="InterPro" id="IPR037925">
    <property type="entry name" value="FlgE/F/G-like"/>
</dbReference>
<evidence type="ECO:0000256" key="3">
    <source>
        <dbReference type="ARBA" id="ARBA00019015"/>
    </source>
</evidence>
<dbReference type="EMBL" id="NUEQ01000013">
    <property type="protein sequence ID" value="PEJ35062.1"/>
    <property type="molecule type" value="Genomic_DNA"/>
</dbReference>
<evidence type="ECO:0000256" key="4">
    <source>
        <dbReference type="ARBA" id="ARBA00023143"/>
    </source>
</evidence>
<feature type="domain" description="Flagellar hook protein FlgE D2" evidence="8">
    <location>
        <begin position="184"/>
        <end position="279"/>
    </location>
</feature>
<dbReference type="Pfam" id="PF00460">
    <property type="entry name" value="Flg_bb_rod"/>
    <property type="match status" value="1"/>
</dbReference>
<dbReference type="RefSeq" id="WP_098175347.1">
    <property type="nucleotide sequence ID" value="NZ_CP050509.1"/>
</dbReference>
<comment type="subcellular location">
    <subcellularLocation>
        <location evidence="1 5">Bacterial flagellum basal body</location>
    </subcellularLocation>
</comment>
<evidence type="ECO:0000313" key="10">
    <source>
        <dbReference type="EMBL" id="PEJ35062.1"/>
    </source>
</evidence>
<dbReference type="InterPro" id="IPR019776">
    <property type="entry name" value="Flagellar_basal_body_rod_CS"/>
</dbReference>
<dbReference type="SUPFAM" id="SSF117143">
    <property type="entry name" value="Flagellar hook protein flgE"/>
    <property type="match status" value="1"/>
</dbReference>
<dbReference type="PANTHER" id="PTHR30435">
    <property type="entry name" value="FLAGELLAR PROTEIN"/>
    <property type="match status" value="1"/>
</dbReference>
<keyword evidence="10" id="KW-0966">Cell projection</keyword>
<organism evidence="10 11">
    <name type="scientific">Peribacillus butanolivorans</name>
    <dbReference type="NCBI Taxonomy" id="421767"/>
    <lineage>
        <taxon>Bacteria</taxon>
        <taxon>Bacillati</taxon>
        <taxon>Bacillota</taxon>
        <taxon>Bacilli</taxon>
        <taxon>Bacillales</taxon>
        <taxon>Bacillaceae</taxon>
        <taxon>Peribacillus</taxon>
    </lineage>
</organism>
<dbReference type="InterPro" id="IPR010930">
    <property type="entry name" value="Flg_bb/hook_C_dom"/>
</dbReference>
<evidence type="ECO:0000313" key="11">
    <source>
        <dbReference type="Proteomes" id="UP000220106"/>
    </source>
</evidence>
<evidence type="ECO:0000259" key="9">
    <source>
        <dbReference type="Pfam" id="PF22692"/>
    </source>
</evidence>
<keyword evidence="10" id="KW-0969">Cilium</keyword>
<dbReference type="GO" id="GO:0030694">
    <property type="term" value="C:bacterial-type flagellum basal body, rod"/>
    <property type="evidence" value="ECO:0007669"/>
    <property type="project" value="InterPro"/>
</dbReference>
<comment type="similarity">
    <text evidence="2 5">Belongs to the flagella basal body rod proteins family.</text>
</comment>
<keyword evidence="10" id="KW-0282">Flagellum</keyword>
<dbReference type="InterPro" id="IPR011491">
    <property type="entry name" value="FlgE_D2"/>
</dbReference>
<dbReference type="Proteomes" id="UP000220106">
    <property type="component" value="Unassembled WGS sequence"/>
</dbReference>
<evidence type="ECO:0000259" key="7">
    <source>
        <dbReference type="Pfam" id="PF06429"/>
    </source>
</evidence>
<dbReference type="InterPro" id="IPR012836">
    <property type="entry name" value="FlgF"/>
</dbReference>
<dbReference type="Gene3D" id="2.60.98.20">
    <property type="entry name" value="Flagellar hook protein FlgE"/>
    <property type="match status" value="1"/>
</dbReference>
<dbReference type="AlphaFoldDB" id="A0AAX0S3T8"/>
<evidence type="ECO:0000256" key="5">
    <source>
        <dbReference type="RuleBase" id="RU362116"/>
    </source>
</evidence>
<dbReference type="Pfam" id="PF22692">
    <property type="entry name" value="LlgE_F_G_D1"/>
    <property type="match status" value="1"/>
</dbReference>
<dbReference type="PANTHER" id="PTHR30435:SF1">
    <property type="entry name" value="FLAGELLAR HOOK PROTEIN FLGE"/>
    <property type="match status" value="1"/>
</dbReference>
<feature type="domain" description="Flagellar basal body rod protein N-terminal" evidence="6">
    <location>
        <begin position="5"/>
        <end position="35"/>
    </location>
</feature>
<dbReference type="Pfam" id="PF06429">
    <property type="entry name" value="Flg_bbr_C"/>
    <property type="match status" value="1"/>
</dbReference>
<dbReference type="GO" id="GO:0009424">
    <property type="term" value="C:bacterial-type flagellum hook"/>
    <property type="evidence" value="ECO:0007669"/>
    <property type="project" value="TreeGrafter"/>
</dbReference>
<dbReference type="GO" id="GO:0005829">
    <property type="term" value="C:cytosol"/>
    <property type="evidence" value="ECO:0007669"/>
    <property type="project" value="TreeGrafter"/>
</dbReference>
<accession>A0AAX0S3T8</accession>
<dbReference type="InterPro" id="IPR020013">
    <property type="entry name" value="Flagellar_FlgE/F/G"/>
</dbReference>
<feature type="domain" description="Flagellar basal-body/hook protein C-terminal" evidence="7">
    <location>
        <begin position="360"/>
        <end position="404"/>
    </location>
</feature>
<sequence length="406" mass="43171">MLRSMYSGISGLKNLQTKLDVIGNNVANVNTYGFKKSRVTFSDTMNQTISGASAATANKGGTNSKQIGLGSTIATIDTIHTQSSLQTTGRDLDLGISGDGYFVVKEGDILSYTRAGNFYLDDNGTLVNSNGMKVQAYKVDANGKPSKTIGDVSVNVNAVLPAVTTTKVTVSENLAADSIEGSVFSQQIKVVDEKGKEQTTTIYFKKNGENNWGVYDQDPTSDSELEPLTTLSFTDGKCDVTSDVNLSIDISKGDDSDDSKKIKLDFDFSTLTQVKGTTTAMVNPNGNKEGKLESFNFGPSGEISGIYSNGKIVTLGQLAIAKFTNASGLTKTGGNIFQESINSGTANINVAGEGRGTIASGSLEMSNVDLSEEFTEMIVAQRGFQSNSRIITTSDEILQELVNLKR</sequence>